<evidence type="ECO:0000313" key="1">
    <source>
        <dbReference type="EMBL" id="KZP08963.1"/>
    </source>
</evidence>
<accession>A0A165XWF1</accession>
<evidence type="ECO:0000313" key="2">
    <source>
        <dbReference type="Proteomes" id="UP000076532"/>
    </source>
</evidence>
<dbReference type="Proteomes" id="UP000076532">
    <property type="component" value="Unassembled WGS sequence"/>
</dbReference>
<gene>
    <name evidence="1" type="ORF">FIBSPDRAFT_874032</name>
</gene>
<proteinExistence type="predicted"/>
<sequence length="78" mass="8421">MSKYKSLLGEHAPYAVLSNRLYLVTHPRLPSTHLPALPYFTPTARCTCASVVLRASIAAKRAALASVDRSAACAAHWV</sequence>
<reference evidence="1 2" key="1">
    <citation type="journal article" date="2016" name="Mol. Biol. Evol.">
        <title>Comparative Genomics of Early-Diverging Mushroom-Forming Fungi Provides Insights into the Origins of Lignocellulose Decay Capabilities.</title>
        <authorList>
            <person name="Nagy L.G."/>
            <person name="Riley R."/>
            <person name="Tritt A."/>
            <person name="Adam C."/>
            <person name="Daum C."/>
            <person name="Floudas D."/>
            <person name="Sun H."/>
            <person name="Yadav J.S."/>
            <person name="Pangilinan J."/>
            <person name="Larsson K.H."/>
            <person name="Matsuura K."/>
            <person name="Barry K."/>
            <person name="Labutti K."/>
            <person name="Kuo R."/>
            <person name="Ohm R.A."/>
            <person name="Bhattacharya S.S."/>
            <person name="Shirouzu T."/>
            <person name="Yoshinaga Y."/>
            <person name="Martin F.M."/>
            <person name="Grigoriev I.V."/>
            <person name="Hibbett D.S."/>
        </authorList>
    </citation>
    <scope>NUCLEOTIDE SEQUENCE [LARGE SCALE GENOMIC DNA]</scope>
    <source>
        <strain evidence="1 2">CBS 109695</strain>
    </source>
</reference>
<organism evidence="1 2">
    <name type="scientific">Athelia psychrophila</name>
    <dbReference type="NCBI Taxonomy" id="1759441"/>
    <lineage>
        <taxon>Eukaryota</taxon>
        <taxon>Fungi</taxon>
        <taxon>Dikarya</taxon>
        <taxon>Basidiomycota</taxon>
        <taxon>Agaricomycotina</taxon>
        <taxon>Agaricomycetes</taxon>
        <taxon>Agaricomycetidae</taxon>
        <taxon>Atheliales</taxon>
        <taxon>Atheliaceae</taxon>
        <taxon>Athelia</taxon>
    </lineage>
</organism>
<dbReference type="AlphaFoldDB" id="A0A165XWF1"/>
<protein>
    <submittedName>
        <fullName evidence="1">Uncharacterized protein</fullName>
    </submittedName>
</protein>
<keyword evidence="2" id="KW-1185">Reference proteome</keyword>
<dbReference type="EMBL" id="KV417710">
    <property type="protein sequence ID" value="KZP08963.1"/>
    <property type="molecule type" value="Genomic_DNA"/>
</dbReference>
<name>A0A165XWF1_9AGAM</name>
<feature type="non-terminal residue" evidence="1">
    <location>
        <position position="78"/>
    </location>
</feature>